<evidence type="ECO:0000313" key="2">
    <source>
        <dbReference type="EMBL" id="PAU67282.1"/>
    </source>
</evidence>
<evidence type="ECO:0000313" key="3">
    <source>
        <dbReference type="Proteomes" id="UP000218399"/>
    </source>
</evidence>
<dbReference type="RefSeq" id="WP_095615340.1">
    <property type="nucleotide sequence ID" value="NZ_MVOH01000015.1"/>
</dbReference>
<keyword evidence="1" id="KW-1133">Transmembrane helix</keyword>
<feature type="transmembrane region" description="Helical" evidence="1">
    <location>
        <begin position="18"/>
        <end position="38"/>
    </location>
</feature>
<dbReference type="OrthoDB" id="3240451at2"/>
<keyword evidence="3" id="KW-1185">Reference proteome</keyword>
<protein>
    <submittedName>
        <fullName evidence="2">Organic solvents resistance ABC transporter permease</fullName>
    </submittedName>
</protein>
<organism evidence="2 3">
    <name type="scientific">Bifidobacterium criceti</name>
    <dbReference type="NCBI Taxonomy" id="1960969"/>
    <lineage>
        <taxon>Bacteria</taxon>
        <taxon>Bacillati</taxon>
        <taxon>Actinomycetota</taxon>
        <taxon>Actinomycetes</taxon>
        <taxon>Bifidobacteriales</taxon>
        <taxon>Bifidobacteriaceae</taxon>
        <taxon>Bifidobacterium</taxon>
    </lineage>
</organism>
<reference evidence="2 3" key="1">
    <citation type="journal article" date="2017" name="ISME J.">
        <title>Unveiling bifidobacterial biogeography across the mammalian branch of the tree of life.</title>
        <authorList>
            <person name="Milani C."/>
            <person name="Mangifesta M."/>
            <person name="Mancabelli L."/>
            <person name="Lugli G.A."/>
            <person name="James K."/>
            <person name="Duranti S."/>
            <person name="Turroni F."/>
            <person name="Ferrario C."/>
            <person name="Ossiprandi M.C."/>
            <person name="van Sinderen D."/>
            <person name="Ventura M."/>
        </authorList>
    </citation>
    <scope>NUCLEOTIDE SEQUENCE [LARGE SCALE GENOMIC DNA]</scope>
    <source>
        <strain evidence="3">Ham19E</strain>
    </source>
</reference>
<dbReference type="AlphaFoldDB" id="A0A2A2EEB4"/>
<comment type="caution">
    <text evidence="2">The sequence shown here is derived from an EMBL/GenBank/DDBJ whole genome shotgun (WGS) entry which is preliminary data.</text>
</comment>
<dbReference type="Proteomes" id="UP000218399">
    <property type="component" value="Unassembled WGS sequence"/>
</dbReference>
<accession>A0A2A2EEB4</accession>
<sequence length="515" mass="53608">MSEEPRNIDDVTHKTRSVISTAVTSAAIVALFAALTFVPTRTTTHDAPILTHAATSEEVAAKQTMQYCPAKMDIADDASYGDKEFHTSTGDLSSSRGYAAFGSIFHAQADTLGAVGGTDGLVLEGPQNGATDGASAFIATQDKADAATLLDTRLLSAGAGTGSTGTVTSWATKGDIPGAAAARCVTTALTQRFLVPATTTGNTQQLVVTNPSDKPTSVQIAVWGTQHGKVTLATSSVLTVAADAQSDMLLNAAAPDEQALYVTVSSQDAPIAAIVRSVSMDGLTPRGNDYITPLSDMATTQTILLPTNRHKTTLMAYAQEHTNVTLSWISDHGLIDLGKFDIEGGKATIHTIEERPKDARAILAQSDRACALAATLTVEGDDKQQDFAVVNAGTAYAQSALAVTPDTSAGVTLVNMANQEAKVTFEGYDAHGEPTGEKTVRVDADSAATLKTADLGRDVAAVRVDDADTTIIWGMFPTNKAVSDAHVAALAFVPATGLIIPKQLIHAVNDQQIVR</sequence>
<name>A0A2A2EEB4_9BIFI</name>
<keyword evidence="1" id="KW-0812">Transmembrane</keyword>
<dbReference type="EMBL" id="MVOH01000015">
    <property type="protein sequence ID" value="PAU67282.1"/>
    <property type="molecule type" value="Genomic_DNA"/>
</dbReference>
<dbReference type="InterPro" id="IPR043777">
    <property type="entry name" value="DUF5719"/>
</dbReference>
<evidence type="ECO:0000256" key="1">
    <source>
        <dbReference type="SAM" id="Phobius"/>
    </source>
</evidence>
<dbReference type="Pfam" id="PF18986">
    <property type="entry name" value="DUF5719"/>
    <property type="match status" value="1"/>
</dbReference>
<proteinExistence type="predicted"/>
<gene>
    <name evidence="2" type="ORF">B1526_1367</name>
</gene>
<keyword evidence="1" id="KW-0472">Membrane</keyword>